<dbReference type="OrthoDB" id="2615003at2"/>
<dbReference type="InterPro" id="IPR014781">
    <property type="entry name" value="Anthrax_toxin_lethal/edema_N/C"/>
</dbReference>
<evidence type="ECO:0000256" key="2">
    <source>
        <dbReference type="ARBA" id="ARBA00022525"/>
    </source>
</evidence>
<dbReference type="SUPFAM" id="SSF55486">
    <property type="entry name" value="Metalloproteases ('zincins'), catalytic domain"/>
    <property type="match status" value="1"/>
</dbReference>
<dbReference type="GO" id="GO:0005576">
    <property type="term" value="C:extracellular region"/>
    <property type="evidence" value="ECO:0007669"/>
    <property type="project" value="UniProtKB-SubCell"/>
</dbReference>
<sequence length="238" mass="26962">MRKFHTAAAVFIIFFVVISTALYVRAAGTESGRTWLELADHIEMKFSEPLNSAASLKEIFLFPEGKFNSKEAASIIERVDHLPKGLLEKIAQHQIKIKLFTGKLTDNRTAADLKGKSPRGYEHKVTWDDIPGVGGSRNVLIKIGSSEPGNNHGSVNLELHELAHSVDAIVYGKISEDDEFRRIWKKERSMLFPVSRYLNTYAEEYFAEAFAMFYTSKDTNTILKRDAPLTYAYIKRLT</sequence>
<dbReference type="PROSITE" id="PS51995">
    <property type="entry name" value="ATLF"/>
    <property type="match status" value="1"/>
</dbReference>
<reference evidence="4 5" key="1">
    <citation type="submission" date="2017-11" db="EMBL/GenBank/DDBJ databases">
        <title>Comparitive Functional Genomics of Dry Heat Resistant strains isolated from the Viking Spacecraft.</title>
        <authorList>
            <person name="Seuylemezian A."/>
            <person name="Cooper K."/>
            <person name="Vaishampayan P."/>
        </authorList>
    </citation>
    <scope>NUCLEOTIDE SEQUENCE [LARGE SCALE GENOMIC DNA]</scope>
    <source>
        <strain evidence="4 5">V1-29</strain>
    </source>
</reference>
<gene>
    <name evidence="4" type="ORF">CUU66_19600</name>
</gene>
<keyword evidence="2" id="KW-0964">Secreted</keyword>
<dbReference type="Gene3D" id="3.40.390.10">
    <property type="entry name" value="Collagenase (Catalytic Domain)"/>
    <property type="match status" value="1"/>
</dbReference>
<evidence type="ECO:0000256" key="1">
    <source>
        <dbReference type="ARBA" id="ARBA00004613"/>
    </source>
</evidence>
<proteinExistence type="predicted"/>
<feature type="domain" description="ATLF-like" evidence="3">
    <location>
        <begin position="53"/>
        <end position="238"/>
    </location>
</feature>
<dbReference type="AlphaFoldDB" id="A0A2N5M221"/>
<evidence type="ECO:0000313" key="5">
    <source>
        <dbReference type="Proteomes" id="UP000234748"/>
    </source>
</evidence>
<dbReference type="CDD" id="cd20183">
    <property type="entry name" value="M34_PPEP"/>
    <property type="match status" value="1"/>
</dbReference>
<organism evidence="4 5">
    <name type="scientific">Peribacillus deserti</name>
    <dbReference type="NCBI Taxonomy" id="673318"/>
    <lineage>
        <taxon>Bacteria</taxon>
        <taxon>Bacillati</taxon>
        <taxon>Bacillota</taxon>
        <taxon>Bacilli</taxon>
        <taxon>Bacillales</taxon>
        <taxon>Bacillaceae</taxon>
        <taxon>Peribacillus</taxon>
    </lineage>
</organism>
<dbReference type="Proteomes" id="UP000234748">
    <property type="component" value="Unassembled WGS sequence"/>
</dbReference>
<dbReference type="RefSeq" id="WP_101645081.1">
    <property type="nucleotide sequence ID" value="NZ_PGUY01000062.1"/>
</dbReference>
<name>A0A2N5M221_9BACI</name>
<protein>
    <submittedName>
        <fullName evidence="4">Toxin</fullName>
    </submittedName>
</protein>
<dbReference type="GO" id="GO:0008237">
    <property type="term" value="F:metallopeptidase activity"/>
    <property type="evidence" value="ECO:0007669"/>
    <property type="project" value="InterPro"/>
</dbReference>
<keyword evidence="5" id="KW-1185">Reference proteome</keyword>
<evidence type="ECO:0000259" key="3">
    <source>
        <dbReference type="PROSITE" id="PS51995"/>
    </source>
</evidence>
<comment type="subcellular location">
    <subcellularLocation>
        <location evidence="1">Secreted</location>
    </subcellularLocation>
</comment>
<comment type="caution">
    <text evidence="4">The sequence shown here is derived from an EMBL/GenBank/DDBJ whole genome shotgun (WGS) entry which is preliminary data.</text>
</comment>
<dbReference type="EMBL" id="PGUY01000062">
    <property type="protein sequence ID" value="PLT28416.1"/>
    <property type="molecule type" value="Genomic_DNA"/>
</dbReference>
<accession>A0A2N5M221</accession>
<dbReference type="Pfam" id="PF07737">
    <property type="entry name" value="ATLF"/>
    <property type="match status" value="1"/>
</dbReference>
<dbReference type="InterPro" id="IPR024079">
    <property type="entry name" value="MetalloPept_cat_dom_sf"/>
</dbReference>
<dbReference type="InterPro" id="IPR047568">
    <property type="entry name" value="ATLF-like_dom"/>
</dbReference>
<evidence type="ECO:0000313" key="4">
    <source>
        <dbReference type="EMBL" id="PLT28416.1"/>
    </source>
</evidence>